<dbReference type="RefSeq" id="WP_342389304.1">
    <property type="nucleotide sequence ID" value="NZ_CP138333.2"/>
</dbReference>
<evidence type="ECO:0000313" key="8">
    <source>
        <dbReference type="Proteomes" id="UP001455384"/>
    </source>
</evidence>
<evidence type="ECO:0000256" key="5">
    <source>
        <dbReference type="SAM" id="Phobius"/>
    </source>
</evidence>
<keyword evidence="8" id="KW-1185">Reference proteome</keyword>
<evidence type="ECO:0000256" key="1">
    <source>
        <dbReference type="ARBA" id="ARBA00004141"/>
    </source>
</evidence>
<evidence type="ECO:0000313" key="7">
    <source>
        <dbReference type="EMBL" id="WZX30796.1"/>
    </source>
</evidence>
<keyword evidence="3 5" id="KW-1133">Transmembrane helix</keyword>
<evidence type="ECO:0000256" key="3">
    <source>
        <dbReference type="ARBA" id="ARBA00022989"/>
    </source>
</evidence>
<dbReference type="EMBL" id="CP138333">
    <property type="protein sequence ID" value="WZX30796.1"/>
    <property type="molecule type" value="Genomic_DNA"/>
</dbReference>
<proteinExistence type="predicted"/>
<accession>A0ABZ3CLE3</accession>
<comment type="subcellular location">
    <subcellularLocation>
        <location evidence="1">Membrane</location>
        <topology evidence="1">Multi-pass membrane protein</topology>
    </subcellularLocation>
</comment>
<feature type="transmembrane region" description="Helical" evidence="5">
    <location>
        <begin position="127"/>
        <end position="148"/>
    </location>
</feature>
<dbReference type="InterPro" id="IPR010432">
    <property type="entry name" value="RDD"/>
</dbReference>
<sequence length="167" mass="19410">MKKTAGNKTRLTALMIDYIAIWIYLVLLFITMTLLYMILFDGIPEFNEGSSHLVSFFTTVLPVIIWFSVMEYRSPYGTIGKRKMNLKVEFKDHKYLHSLLRNAVKFLPWQIGHTGVIAAMYRDYSVSWFMLANTGFLLLLIMIGMMLLRKDTRHWGDMLAGTQVIKT</sequence>
<feature type="domain" description="RDD" evidence="6">
    <location>
        <begin position="5"/>
        <end position="161"/>
    </location>
</feature>
<dbReference type="Proteomes" id="UP001455384">
    <property type="component" value="Chromosome"/>
</dbReference>
<dbReference type="Pfam" id="PF06271">
    <property type="entry name" value="RDD"/>
    <property type="match status" value="1"/>
</dbReference>
<name>A0ABZ3CLE3_9STAP</name>
<feature type="transmembrane region" description="Helical" evidence="5">
    <location>
        <begin position="52"/>
        <end position="72"/>
    </location>
</feature>
<evidence type="ECO:0000256" key="4">
    <source>
        <dbReference type="ARBA" id="ARBA00023136"/>
    </source>
</evidence>
<protein>
    <submittedName>
        <fullName evidence="7">RDD family protein</fullName>
    </submittedName>
</protein>
<feature type="transmembrane region" description="Helical" evidence="5">
    <location>
        <begin position="21"/>
        <end position="40"/>
    </location>
</feature>
<keyword evidence="4 5" id="KW-0472">Membrane</keyword>
<gene>
    <name evidence="7" type="ORF">RQP18_06270</name>
</gene>
<evidence type="ECO:0000256" key="2">
    <source>
        <dbReference type="ARBA" id="ARBA00022692"/>
    </source>
</evidence>
<organism evidence="7 8">
    <name type="scientific">Salinicoccus bachuensis</name>
    <dbReference type="NCBI Taxonomy" id="3136731"/>
    <lineage>
        <taxon>Bacteria</taxon>
        <taxon>Bacillati</taxon>
        <taxon>Bacillota</taxon>
        <taxon>Bacilli</taxon>
        <taxon>Bacillales</taxon>
        <taxon>Staphylococcaceae</taxon>
        <taxon>Salinicoccus</taxon>
    </lineage>
</organism>
<evidence type="ECO:0000259" key="6">
    <source>
        <dbReference type="Pfam" id="PF06271"/>
    </source>
</evidence>
<keyword evidence="2 5" id="KW-0812">Transmembrane</keyword>
<reference evidence="8" key="1">
    <citation type="submission" date="2023-10" db="EMBL/GenBank/DDBJ databases">
        <title>Genome analysis and identification of Salinococcus sp. Bachu38 nov., a PGPR from the rhizosphere of Tamarix.</title>
        <authorList>
            <person name="Liang Z."/>
            <person name="Zhang X."/>
            <person name="Jia J."/>
            <person name="Chen X."/>
            <person name="Wang Y."/>
            <person name="Wang Q."/>
            <person name="Wang R."/>
        </authorList>
    </citation>
    <scope>NUCLEOTIDE SEQUENCE [LARGE SCALE GENOMIC DNA]</scope>
    <source>
        <strain evidence="8">Bachu38</strain>
    </source>
</reference>